<dbReference type="GO" id="GO:0004190">
    <property type="term" value="F:aspartic-type endopeptidase activity"/>
    <property type="evidence" value="ECO:0007669"/>
    <property type="project" value="UniProtKB-KW"/>
</dbReference>
<feature type="compositionally biased region" description="Basic and acidic residues" evidence="5">
    <location>
        <begin position="1027"/>
        <end position="1041"/>
    </location>
</feature>
<dbReference type="InterPro" id="IPR039537">
    <property type="entry name" value="Retrotran_Ty1/copia-like"/>
</dbReference>
<keyword evidence="2" id="KW-0479">Metal-binding</keyword>
<dbReference type="InterPro" id="IPR012337">
    <property type="entry name" value="RNaseH-like_sf"/>
</dbReference>
<dbReference type="InterPro" id="IPR054722">
    <property type="entry name" value="PolX-like_BBD"/>
</dbReference>
<dbReference type="PANTHER" id="PTHR42648:SF32">
    <property type="entry name" value="RIBONUCLEASE H-LIKE DOMAIN, GAG-PRE-INTEGRASE DOMAIN PROTEIN-RELATED"/>
    <property type="match status" value="1"/>
</dbReference>
<gene>
    <name evidence="7" type="ORF">Tci_008458</name>
</gene>
<dbReference type="InterPro" id="IPR036397">
    <property type="entry name" value="RNaseH_sf"/>
</dbReference>
<dbReference type="GO" id="GO:0046872">
    <property type="term" value="F:metal ion binding"/>
    <property type="evidence" value="ECO:0007669"/>
    <property type="project" value="UniProtKB-KW"/>
</dbReference>
<accession>A0A6L2JI94</accession>
<organism evidence="7">
    <name type="scientific">Tanacetum cinerariifolium</name>
    <name type="common">Dalmatian daisy</name>
    <name type="synonym">Chrysanthemum cinerariifolium</name>
    <dbReference type="NCBI Taxonomy" id="118510"/>
    <lineage>
        <taxon>Eukaryota</taxon>
        <taxon>Viridiplantae</taxon>
        <taxon>Streptophyta</taxon>
        <taxon>Embryophyta</taxon>
        <taxon>Tracheophyta</taxon>
        <taxon>Spermatophyta</taxon>
        <taxon>Magnoliopsida</taxon>
        <taxon>eudicotyledons</taxon>
        <taxon>Gunneridae</taxon>
        <taxon>Pentapetalae</taxon>
        <taxon>asterids</taxon>
        <taxon>campanulids</taxon>
        <taxon>Asterales</taxon>
        <taxon>Asteraceae</taxon>
        <taxon>Asteroideae</taxon>
        <taxon>Anthemideae</taxon>
        <taxon>Anthemidinae</taxon>
        <taxon>Tanacetum</taxon>
    </lineage>
</organism>
<evidence type="ECO:0000313" key="7">
    <source>
        <dbReference type="EMBL" id="GEU36480.1"/>
    </source>
</evidence>
<dbReference type="GO" id="GO:0006508">
    <property type="term" value="P:proteolysis"/>
    <property type="evidence" value="ECO:0007669"/>
    <property type="project" value="UniProtKB-KW"/>
</dbReference>
<dbReference type="SUPFAM" id="SSF56672">
    <property type="entry name" value="DNA/RNA polymerases"/>
    <property type="match status" value="1"/>
</dbReference>
<evidence type="ECO:0000259" key="6">
    <source>
        <dbReference type="PROSITE" id="PS50994"/>
    </source>
</evidence>
<keyword evidence="3" id="KW-0064">Aspartyl protease</keyword>
<dbReference type="GO" id="GO:0003676">
    <property type="term" value="F:nucleic acid binding"/>
    <property type="evidence" value="ECO:0007669"/>
    <property type="project" value="InterPro"/>
</dbReference>
<dbReference type="Pfam" id="PF00665">
    <property type="entry name" value="rve"/>
    <property type="match status" value="1"/>
</dbReference>
<feature type="compositionally biased region" description="Basic and acidic residues" evidence="5">
    <location>
        <begin position="1005"/>
        <end position="1016"/>
    </location>
</feature>
<dbReference type="Pfam" id="PF22936">
    <property type="entry name" value="Pol_BBD"/>
    <property type="match status" value="1"/>
</dbReference>
<feature type="region of interest" description="Disordered" evidence="5">
    <location>
        <begin position="511"/>
        <end position="535"/>
    </location>
</feature>
<dbReference type="InterPro" id="IPR043502">
    <property type="entry name" value="DNA/RNA_pol_sf"/>
</dbReference>
<dbReference type="PANTHER" id="PTHR42648">
    <property type="entry name" value="TRANSPOSASE, PUTATIVE-RELATED"/>
    <property type="match status" value="1"/>
</dbReference>
<feature type="compositionally biased region" description="Basic and acidic residues" evidence="5">
    <location>
        <begin position="241"/>
        <end position="257"/>
    </location>
</feature>
<reference evidence="7" key="1">
    <citation type="journal article" date="2019" name="Sci. Rep.">
        <title>Draft genome of Tanacetum cinerariifolium, the natural source of mosquito coil.</title>
        <authorList>
            <person name="Yamashiro T."/>
            <person name="Shiraishi A."/>
            <person name="Satake H."/>
            <person name="Nakayama K."/>
        </authorList>
    </citation>
    <scope>NUCLEOTIDE SEQUENCE</scope>
</reference>
<dbReference type="SUPFAM" id="SSF53098">
    <property type="entry name" value="Ribonuclease H-like"/>
    <property type="match status" value="1"/>
</dbReference>
<evidence type="ECO:0000256" key="5">
    <source>
        <dbReference type="SAM" id="MobiDB-lite"/>
    </source>
</evidence>
<evidence type="ECO:0000256" key="1">
    <source>
        <dbReference type="ARBA" id="ARBA00022670"/>
    </source>
</evidence>
<keyword evidence="1" id="KW-0645">Protease</keyword>
<dbReference type="InterPro" id="IPR025724">
    <property type="entry name" value="GAG-pre-integrase_dom"/>
</dbReference>
<sequence>MESLSPQVVSATMLPILNPNEFDLWKMRIEQYFLMTDYSLWEVILNGDSPFPTRVIEGVVQPVAPTTAEQKLARKNKLKAREKRFKGNKETKKDINLKFLRSLPTEQRTHTLIWRNKIDLEEQSLDDLFNSLKIYEAEVKSSSSASTSTQNIAFVSSSNTDSTNELVSDVASVSVANTKIPVFALPNVDTLSNAVIYSFFASQSNSRQLDNDDLKQIDADDLEEMDLKWQMVTKGHFARECRSPKDTRRNVAAEPQRKNVPVESSTSNALVSQCDESVETKLLVYQQNETIFEEDIKLLKLKVQLRDNALVVLRQKFEKGDESLPPSPIYDRYQSGDGYHAVPPPYTGTFMPPKPDLVFHNAPNVDETVHTAFNVKLNPTKPDTVKTPRSSVKPVETSIPAANPKTAIPKPKIYRNNRNRKACFVCKSLTHLIKDCDYYEKKMAQTPARNHAQRGNHQQYVRMTLPNPQRHVAPTAVLTKSTLVPITVARLVTAAAPKPYVTRPRQAKTIVTKPHSPPRRHINRSPSPKASNFPLKVTAPKAPMVNAVKGVQGKWEWKPKCPILDHSSQNTSASMTLKRFDYNDALERSKSDKGVIDGGCSRHMTGNMSYLSDFEEINGGYVAFGRNPKGGKISGKGKIRTGKLDFDDVYFVRELKFNLFSVSQMCDKKNSVLFKNTECIVLSPEFKLLDENQVLLRVPRENNVYNVDLKHIVSSRDLTCLFAKATLDESNLCHRRLGHINFKTMNKLVKGNLVRGLPSKVFEINHTCVACKKGKQHRASCKTKPVSSVNQPLQRLHMDLFGPTFVKSLNKKSYCLIVTDDYSRFTWVFFLATKDETSLILKTFIMGIENQLSLRVKIIRNDNETEFKNNDLNQFCGMKGIKREFNVPRTPQQNGIAERKNRTLIEADRIMLANSLLSIPFWADAVNTACYVQNTVLVTKPHNKTPYELLLGRTPSIGFMRPFGCLVTILNTLDPIGKFDGKVDEGFLVGYSNTDGDAAFEVKEPEFEGRKPESEVHVSLSSSAQSKKHDDKTKREAKGKSPIESPTRYRNLSAKFEDFSDNSINEVNAAGSLVPAVGQIFTNSTNTFSAAELEDITYSDDEEDVGAEADFTNLETTIIVSPIPTTRVHKDHHIYVDDIIFGSTNKDLCKAFEKLMKDKFQMSSMGKLRFFLGLQVKQKQDGIFNSHDKYVAEILRKFGLTDKKSASTPIYTKKPLLKDPDGEDVDVHTYRSMIVSLMYLTSLRPDIMFAVCACARFQVTPKASHLHEVKRIFRYLKGKPHLGLCYPKDSPFNLVAYSDSDYAGASLDRKSTTGGCQFLGCRLISWQCKKQTVVATSSTKAEYIAAASCCAQVLWIQNQLLDYEYNFMHTIIYIDNSSTICIIKNLVVHSKTKHIEIMHHFIRDCNDKKLIQVVM</sequence>
<dbReference type="InterPro" id="IPR001584">
    <property type="entry name" value="Integrase_cat-core"/>
</dbReference>
<feature type="region of interest" description="Disordered" evidence="5">
    <location>
        <begin position="241"/>
        <end position="268"/>
    </location>
</feature>
<dbReference type="Pfam" id="PF07727">
    <property type="entry name" value="RVT_2"/>
    <property type="match status" value="1"/>
</dbReference>
<evidence type="ECO:0000256" key="2">
    <source>
        <dbReference type="ARBA" id="ARBA00022723"/>
    </source>
</evidence>
<dbReference type="EMBL" id="BKCJ010000814">
    <property type="protein sequence ID" value="GEU36480.1"/>
    <property type="molecule type" value="Genomic_DNA"/>
</dbReference>
<dbReference type="PROSITE" id="PS50994">
    <property type="entry name" value="INTEGRASE"/>
    <property type="match status" value="1"/>
</dbReference>
<feature type="region of interest" description="Disordered" evidence="5">
    <location>
        <begin position="1005"/>
        <end position="1047"/>
    </location>
</feature>
<keyword evidence="4" id="KW-0378">Hydrolase</keyword>
<feature type="domain" description="Integrase catalytic" evidence="6">
    <location>
        <begin position="788"/>
        <end position="954"/>
    </location>
</feature>
<evidence type="ECO:0000256" key="3">
    <source>
        <dbReference type="ARBA" id="ARBA00022750"/>
    </source>
</evidence>
<name>A0A6L2JI94_TANCI</name>
<comment type="caution">
    <text evidence="7">The sequence shown here is derived from an EMBL/GenBank/DDBJ whole genome shotgun (WGS) entry which is preliminary data.</text>
</comment>
<dbReference type="GO" id="GO:0015074">
    <property type="term" value="P:DNA integration"/>
    <property type="evidence" value="ECO:0007669"/>
    <property type="project" value="InterPro"/>
</dbReference>
<dbReference type="CDD" id="cd09272">
    <property type="entry name" value="RNase_HI_RT_Ty1"/>
    <property type="match status" value="1"/>
</dbReference>
<protein>
    <submittedName>
        <fullName evidence="7">Putative ribonuclease H-like domain-containing protein</fullName>
    </submittedName>
</protein>
<dbReference type="Pfam" id="PF13976">
    <property type="entry name" value="gag_pre-integrs"/>
    <property type="match status" value="1"/>
</dbReference>
<dbReference type="InterPro" id="IPR013103">
    <property type="entry name" value="RVT_2"/>
</dbReference>
<evidence type="ECO:0000256" key="4">
    <source>
        <dbReference type="ARBA" id="ARBA00022801"/>
    </source>
</evidence>
<dbReference type="Gene3D" id="3.30.420.10">
    <property type="entry name" value="Ribonuclease H-like superfamily/Ribonuclease H"/>
    <property type="match status" value="1"/>
</dbReference>
<proteinExistence type="predicted"/>